<feature type="transmembrane region" description="Helical" evidence="1">
    <location>
        <begin position="20"/>
        <end position="44"/>
    </location>
</feature>
<evidence type="ECO:0000256" key="1">
    <source>
        <dbReference type="SAM" id="Phobius"/>
    </source>
</evidence>
<accession>A0A154IJ98</accession>
<dbReference type="RefSeq" id="WP_062941912.1">
    <property type="nucleotide sequence ID" value="NZ_CP171844.1"/>
</dbReference>
<comment type="caution">
    <text evidence="2">The sequence shown here is derived from an EMBL/GenBank/DDBJ whole genome shotgun (WGS) entry which is preliminary data.</text>
</comment>
<gene>
    <name evidence="2" type="ORF">A4A59_16755</name>
</gene>
<name>A0A154IJ98_RHILE</name>
<keyword evidence="1" id="KW-0812">Transmembrane</keyword>
<organism evidence="2">
    <name type="scientific">Rhizobium leguminosarum</name>
    <dbReference type="NCBI Taxonomy" id="384"/>
    <lineage>
        <taxon>Bacteria</taxon>
        <taxon>Pseudomonadati</taxon>
        <taxon>Pseudomonadota</taxon>
        <taxon>Alphaproteobacteria</taxon>
        <taxon>Hyphomicrobiales</taxon>
        <taxon>Rhizobiaceae</taxon>
        <taxon>Rhizobium/Agrobacterium group</taxon>
        <taxon>Rhizobium</taxon>
    </lineage>
</organism>
<keyword evidence="1" id="KW-0472">Membrane</keyword>
<proteinExistence type="predicted"/>
<sequence length="262" mass="29925">MKDHLVRVTFTTDELRKMPMVHSGFFVTSCLAINEIGLSLRLFLMSMNTRSKERPISDSALEEYAFCQHQMVERSLGSKVVEYLNMFGDYQTRCQRAKDTTLAAMIDPVMDTVRNSIRVGPAYKLAEWYRNKTSSHYNVSEITDLMMKGDIADEHNIYLHKQVGNANYLLGEQILLAKLAEGGKSPEDTAAMLTAYGKWVEDAARYVVDVHHSFSVALFQTFFPDKIGQRFEINPEPHLVAKLSESALPIFWDFSDVIRKRP</sequence>
<keyword evidence="1" id="KW-1133">Transmembrane helix</keyword>
<dbReference type="PROSITE" id="PS51257">
    <property type="entry name" value="PROKAR_LIPOPROTEIN"/>
    <property type="match status" value="1"/>
</dbReference>
<reference evidence="2" key="1">
    <citation type="submission" date="2016-03" db="EMBL/GenBank/DDBJ databases">
        <title>Microsymbionts genomes from the relict species Vavilovia formosa.</title>
        <authorList>
            <person name="Chirak E."/>
            <person name="Kimeklis A."/>
            <person name="Kopat V."/>
            <person name="Andronov E."/>
        </authorList>
    </citation>
    <scope>NUCLEOTIDE SEQUENCE [LARGE SCALE GENOMIC DNA]</scope>
    <source>
        <strain evidence="2">Vaf12</strain>
    </source>
</reference>
<dbReference type="EMBL" id="LVYU01000085">
    <property type="protein sequence ID" value="KZB00691.1"/>
    <property type="molecule type" value="Genomic_DNA"/>
</dbReference>
<protein>
    <submittedName>
        <fullName evidence="2">Uncharacterized protein</fullName>
    </submittedName>
</protein>
<evidence type="ECO:0000313" key="2">
    <source>
        <dbReference type="EMBL" id="KZB00691.1"/>
    </source>
</evidence>
<dbReference type="AlphaFoldDB" id="A0A154IJ98"/>